<dbReference type="InterPro" id="IPR012334">
    <property type="entry name" value="Pectin_lyas_fold"/>
</dbReference>
<organism evidence="1 2">
    <name type="scientific">Apostasia shenzhenica</name>
    <dbReference type="NCBI Taxonomy" id="1088818"/>
    <lineage>
        <taxon>Eukaryota</taxon>
        <taxon>Viridiplantae</taxon>
        <taxon>Streptophyta</taxon>
        <taxon>Embryophyta</taxon>
        <taxon>Tracheophyta</taxon>
        <taxon>Spermatophyta</taxon>
        <taxon>Magnoliopsida</taxon>
        <taxon>Liliopsida</taxon>
        <taxon>Asparagales</taxon>
        <taxon>Orchidaceae</taxon>
        <taxon>Apostasioideae</taxon>
        <taxon>Apostasia</taxon>
    </lineage>
</organism>
<sequence length="198" mass="21137">MDVSEKPWLHSRAWWWARVNRPSSAAIILAAAALLVISLFQHNPTAAPFSSPAICASPASGVPGRQSCAGFYAEGPPRKAVFSIKEFGGIGDGRTLNTAAFRRAVERCAALGGMGGAQLNVPAGRWLTGSFNMTSNFTLYLEDGAAILGSEDPKEWPLIEPLPSYGRGRERPGARHISLIHGNGLHDVILTGNSIIYI</sequence>
<evidence type="ECO:0000313" key="2">
    <source>
        <dbReference type="Proteomes" id="UP000236161"/>
    </source>
</evidence>
<proteinExistence type="predicted"/>
<dbReference type="InterPro" id="IPR051801">
    <property type="entry name" value="GH28_Enzymes"/>
</dbReference>
<name>A0A2I0ANJ3_9ASPA</name>
<dbReference type="PANTHER" id="PTHR31339:SF4">
    <property type="entry name" value="PECTIN LYASE-LIKE SUPERFAMILY PROTEIN"/>
    <property type="match status" value="1"/>
</dbReference>
<dbReference type="Proteomes" id="UP000236161">
    <property type="component" value="Unassembled WGS sequence"/>
</dbReference>
<keyword evidence="2" id="KW-1185">Reference proteome</keyword>
<dbReference type="InterPro" id="IPR011050">
    <property type="entry name" value="Pectin_lyase_fold/virulence"/>
</dbReference>
<gene>
    <name evidence="1" type="ORF">AXF42_Ash002434</name>
</gene>
<dbReference type="AlphaFoldDB" id="A0A2I0ANJ3"/>
<reference evidence="1 2" key="1">
    <citation type="journal article" date="2017" name="Nature">
        <title>The Apostasia genome and the evolution of orchids.</title>
        <authorList>
            <person name="Zhang G.Q."/>
            <person name="Liu K.W."/>
            <person name="Li Z."/>
            <person name="Lohaus R."/>
            <person name="Hsiao Y.Y."/>
            <person name="Niu S.C."/>
            <person name="Wang J.Y."/>
            <person name="Lin Y.C."/>
            <person name="Xu Q."/>
            <person name="Chen L.J."/>
            <person name="Yoshida K."/>
            <person name="Fujiwara S."/>
            <person name="Wang Z.W."/>
            <person name="Zhang Y.Q."/>
            <person name="Mitsuda N."/>
            <person name="Wang M."/>
            <person name="Liu G.H."/>
            <person name="Pecoraro L."/>
            <person name="Huang H.X."/>
            <person name="Xiao X.J."/>
            <person name="Lin M."/>
            <person name="Wu X.Y."/>
            <person name="Wu W.L."/>
            <person name="Chen Y.Y."/>
            <person name="Chang S.B."/>
            <person name="Sakamoto S."/>
            <person name="Ohme-Takagi M."/>
            <person name="Yagi M."/>
            <person name="Zeng S.J."/>
            <person name="Shen C.Y."/>
            <person name="Yeh C.M."/>
            <person name="Luo Y.B."/>
            <person name="Tsai W.C."/>
            <person name="Van de Peer Y."/>
            <person name="Liu Z.J."/>
        </authorList>
    </citation>
    <scope>NUCLEOTIDE SEQUENCE [LARGE SCALE GENOMIC DNA]</scope>
    <source>
        <strain evidence="2">cv. Shenzhen</strain>
        <tissue evidence="1">Stem</tissue>
    </source>
</reference>
<dbReference type="STRING" id="1088818.A0A2I0ANJ3"/>
<evidence type="ECO:0000313" key="1">
    <source>
        <dbReference type="EMBL" id="PKA57130.1"/>
    </source>
</evidence>
<protein>
    <submittedName>
        <fullName evidence="1">Putative polygalacturonase</fullName>
    </submittedName>
</protein>
<dbReference type="OrthoDB" id="187139at2759"/>
<accession>A0A2I0ANJ3</accession>
<dbReference type="Gene3D" id="2.160.20.10">
    <property type="entry name" value="Single-stranded right-handed beta-helix, Pectin lyase-like"/>
    <property type="match status" value="1"/>
</dbReference>
<dbReference type="PANTHER" id="PTHR31339">
    <property type="entry name" value="PECTIN LYASE-RELATED"/>
    <property type="match status" value="1"/>
</dbReference>
<dbReference type="EMBL" id="KZ451969">
    <property type="protein sequence ID" value="PKA57130.1"/>
    <property type="molecule type" value="Genomic_DNA"/>
</dbReference>
<dbReference type="SUPFAM" id="SSF51126">
    <property type="entry name" value="Pectin lyase-like"/>
    <property type="match status" value="1"/>
</dbReference>